<protein>
    <recommendedName>
        <fullName evidence="4">Ninja-family protein</fullName>
    </recommendedName>
    <alternativeName>
        <fullName evidence="4">ABI-binding protein</fullName>
    </alternativeName>
</protein>
<name>A0A200QBQ2_MACCD</name>
<dbReference type="InterPro" id="IPR031307">
    <property type="entry name" value="Ninja_fam"/>
</dbReference>
<keyword evidence="3 4" id="KW-0539">Nucleus</keyword>
<comment type="caution">
    <text evidence="7">The sequence shown here is derived from an EMBL/GenBank/DDBJ whole genome shotgun (WGS) entry which is preliminary data.</text>
</comment>
<comment type="similarity">
    <text evidence="2 4">Belongs to the Ninja family.</text>
</comment>
<gene>
    <name evidence="7" type="ORF">BVC80_8737g7</name>
</gene>
<dbReference type="GO" id="GO:0005634">
    <property type="term" value="C:nucleus"/>
    <property type="evidence" value="ECO:0007669"/>
    <property type="project" value="UniProtKB-SubCell"/>
</dbReference>
<dbReference type="Proteomes" id="UP000195402">
    <property type="component" value="Unassembled WGS sequence"/>
</dbReference>
<evidence type="ECO:0000256" key="2">
    <source>
        <dbReference type="ARBA" id="ARBA00006081"/>
    </source>
</evidence>
<comment type="function">
    <text evidence="4">Acts as a negative regulator of abscisic acid (ABA) response.</text>
</comment>
<feature type="domain" description="Tify" evidence="6">
    <location>
        <begin position="441"/>
        <end position="475"/>
    </location>
</feature>
<feature type="compositionally biased region" description="Basic and acidic residues" evidence="5">
    <location>
        <begin position="380"/>
        <end position="394"/>
    </location>
</feature>
<feature type="region of interest" description="Disordered" evidence="5">
    <location>
        <begin position="193"/>
        <end position="246"/>
    </location>
</feature>
<dbReference type="STRING" id="56857.A0A200QBQ2"/>
<dbReference type="GO" id="GO:0007165">
    <property type="term" value="P:signal transduction"/>
    <property type="evidence" value="ECO:0007669"/>
    <property type="project" value="InterPro"/>
</dbReference>
<accession>A0A200QBQ2</accession>
<evidence type="ECO:0000259" key="6">
    <source>
        <dbReference type="Pfam" id="PF16135"/>
    </source>
</evidence>
<evidence type="ECO:0000313" key="7">
    <source>
        <dbReference type="EMBL" id="OVA07924.1"/>
    </source>
</evidence>
<feature type="compositionally biased region" description="Pro residues" evidence="5">
    <location>
        <begin position="403"/>
        <end position="413"/>
    </location>
</feature>
<dbReference type="PANTHER" id="PTHR31413:SF15">
    <property type="entry name" value="NINJA-FAMILY PROTEIN"/>
    <property type="match status" value="1"/>
</dbReference>
<evidence type="ECO:0000256" key="4">
    <source>
        <dbReference type="RuleBase" id="RU369029"/>
    </source>
</evidence>
<evidence type="ECO:0000313" key="8">
    <source>
        <dbReference type="Proteomes" id="UP000195402"/>
    </source>
</evidence>
<feature type="region of interest" description="Disordered" evidence="5">
    <location>
        <begin position="301"/>
        <end position="413"/>
    </location>
</feature>
<feature type="compositionally biased region" description="Polar residues" evidence="5">
    <location>
        <begin position="312"/>
        <end position="329"/>
    </location>
</feature>
<feature type="compositionally biased region" description="Basic and acidic residues" evidence="5">
    <location>
        <begin position="193"/>
        <end position="204"/>
    </location>
</feature>
<evidence type="ECO:0000256" key="1">
    <source>
        <dbReference type="ARBA" id="ARBA00004123"/>
    </source>
</evidence>
<dbReference type="Pfam" id="PF16135">
    <property type="entry name" value="TDBD"/>
    <property type="match status" value="1"/>
</dbReference>
<dbReference type="InterPro" id="IPR032308">
    <property type="entry name" value="TDBD"/>
</dbReference>
<evidence type="ECO:0000256" key="5">
    <source>
        <dbReference type="SAM" id="MobiDB-lite"/>
    </source>
</evidence>
<dbReference type="PANTHER" id="PTHR31413">
    <property type="entry name" value="AFP HOMOLOG 2"/>
    <property type="match status" value="1"/>
</dbReference>
<dbReference type="EMBL" id="MVGT01002398">
    <property type="protein sequence ID" value="OVA07924.1"/>
    <property type="molecule type" value="Genomic_DNA"/>
</dbReference>
<dbReference type="OMA" id="KEANTNF"/>
<dbReference type="OrthoDB" id="667358at2759"/>
<organism evidence="7 8">
    <name type="scientific">Macleaya cordata</name>
    <name type="common">Five-seeded plume-poppy</name>
    <name type="synonym">Bocconia cordata</name>
    <dbReference type="NCBI Taxonomy" id="56857"/>
    <lineage>
        <taxon>Eukaryota</taxon>
        <taxon>Viridiplantae</taxon>
        <taxon>Streptophyta</taxon>
        <taxon>Embryophyta</taxon>
        <taxon>Tracheophyta</taxon>
        <taxon>Spermatophyta</taxon>
        <taxon>Magnoliopsida</taxon>
        <taxon>Ranunculales</taxon>
        <taxon>Papaveraceae</taxon>
        <taxon>Papaveroideae</taxon>
        <taxon>Macleaya</taxon>
    </lineage>
</organism>
<reference evidence="7 8" key="1">
    <citation type="journal article" date="2017" name="Mol. Plant">
        <title>The Genome of Medicinal Plant Macleaya cordata Provides New Insights into Benzylisoquinoline Alkaloids Metabolism.</title>
        <authorList>
            <person name="Liu X."/>
            <person name="Liu Y."/>
            <person name="Huang P."/>
            <person name="Ma Y."/>
            <person name="Qing Z."/>
            <person name="Tang Q."/>
            <person name="Cao H."/>
            <person name="Cheng P."/>
            <person name="Zheng Y."/>
            <person name="Yuan Z."/>
            <person name="Zhou Y."/>
            <person name="Liu J."/>
            <person name="Tang Z."/>
            <person name="Zhuo Y."/>
            <person name="Zhang Y."/>
            <person name="Yu L."/>
            <person name="Huang J."/>
            <person name="Yang P."/>
            <person name="Peng Q."/>
            <person name="Zhang J."/>
            <person name="Jiang W."/>
            <person name="Zhang Z."/>
            <person name="Lin K."/>
            <person name="Ro D.K."/>
            <person name="Chen X."/>
            <person name="Xiong X."/>
            <person name="Shang Y."/>
            <person name="Huang S."/>
            <person name="Zeng J."/>
        </authorList>
    </citation>
    <scope>NUCLEOTIDE SEQUENCE [LARGE SCALE GENOMIC DNA]</scope>
    <source>
        <strain evidence="8">cv. BLH2017</strain>
        <tissue evidence="7">Root</tissue>
    </source>
</reference>
<comment type="subcellular location">
    <subcellularLocation>
        <location evidence="1 4">Nucleus</location>
    </subcellularLocation>
</comment>
<dbReference type="GO" id="GO:0045892">
    <property type="term" value="P:negative regulation of DNA-templated transcription"/>
    <property type="evidence" value="ECO:0007669"/>
    <property type="project" value="TreeGrafter"/>
</dbReference>
<keyword evidence="8" id="KW-1185">Reference proteome</keyword>
<dbReference type="AlphaFoldDB" id="A0A200QBQ2"/>
<dbReference type="InParanoid" id="A0A200QBQ2"/>
<sequence>MEILEAKEDEIELSLGLSIGGGRSFRKFDQKPSSMSSSITFDSKFFENELRKKREMKQIYKKDGIFGERKSFDLVNKEKEEGSEQICKKLKVEDVGIDENALNQKNPNNPVYSSLPFPVLPMQYGFQPMQYVPFGTGFNFPYQMMPCWVPPSSTVDDKNVVQPIACKPFRPFQFSNSVVNHNLPMENCDSDHNVSKCSGVKDTESSGSGGNSSSAVSDHRSGSHLGNEIGSRSNHSPPPSDQPHLHDAVMSDVHIQSDHSISSDPLKSSLVAKEANPLKSSLVAKEANTNFDKLISSNTAQSNLSKTEDEPTSITNPLPISNKPISNTDLRPHFLPPLQQLKGPSVDNYKPPKPRPPHQSKGSNEDSNNPLLPPSPHHLKVPDEETNQLKKPNEETNQSPKSPSQPPKIQPLPKMPCVSTVGNGPNGKTITGFLYRYTKTEVSIICVCHGSSFSPAEFVKHAGGTDVSHPLKHIVVVPSAFS</sequence>
<evidence type="ECO:0000256" key="3">
    <source>
        <dbReference type="ARBA" id="ARBA00023242"/>
    </source>
</evidence>
<proteinExistence type="inferred from homology"/>